<feature type="transmembrane region" description="Helical" evidence="1">
    <location>
        <begin position="41"/>
        <end position="61"/>
    </location>
</feature>
<dbReference type="EMBL" id="JAOQJQ010000002">
    <property type="protein sequence ID" value="MCU6761894.1"/>
    <property type="molecule type" value="Genomic_DNA"/>
</dbReference>
<keyword evidence="1" id="KW-0472">Membrane</keyword>
<dbReference type="PANTHER" id="PTHR35007:SF1">
    <property type="entry name" value="PILUS ASSEMBLY PROTEIN"/>
    <property type="match status" value="1"/>
</dbReference>
<evidence type="ECO:0008006" key="4">
    <source>
        <dbReference type="Google" id="ProtNLM"/>
    </source>
</evidence>
<protein>
    <recommendedName>
        <fullName evidence="4">Type II secretion system protein GspF domain-containing protein</fullName>
    </recommendedName>
</protein>
<reference evidence="2 3" key="1">
    <citation type="journal article" date="2021" name="ISME Commun">
        <title>Automated analysis of genomic sequences facilitates high-throughput and comprehensive description of bacteria.</title>
        <authorList>
            <person name="Hitch T.C.A."/>
        </authorList>
    </citation>
    <scope>NUCLEOTIDE SEQUENCE [LARGE SCALE GENOMIC DNA]</scope>
    <source>
        <strain evidence="2 3">Sanger_109</strain>
    </source>
</reference>
<proteinExistence type="predicted"/>
<feature type="transmembrane region" description="Helical" evidence="1">
    <location>
        <begin position="198"/>
        <end position="216"/>
    </location>
</feature>
<gene>
    <name evidence="2" type="ORF">OCV88_06005</name>
</gene>
<keyword evidence="1" id="KW-0812">Transmembrane</keyword>
<organism evidence="2 3">
    <name type="scientific">Brotonthovivens ammoniilytica</name>
    <dbReference type="NCBI Taxonomy" id="2981725"/>
    <lineage>
        <taxon>Bacteria</taxon>
        <taxon>Bacillati</taxon>
        <taxon>Bacillota</taxon>
        <taxon>Clostridia</taxon>
        <taxon>Lachnospirales</taxon>
        <taxon>Lachnospiraceae</taxon>
        <taxon>Brotonthovivens</taxon>
    </lineage>
</organism>
<keyword evidence="1" id="KW-1133">Transmembrane helix</keyword>
<name>A0ABT2TK49_9FIRM</name>
<comment type="caution">
    <text evidence="2">The sequence shown here is derived from an EMBL/GenBank/DDBJ whole genome shotgun (WGS) entry which is preliminary data.</text>
</comment>
<dbReference type="RefSeq" id="WP_158424669.1">
    <property type="nucleotide sequence ID" value="NZ_JAOQJQ010000002.1"/>
</dbReference>
<evidence type="ECO:0000313" key="2">
    <source>
        <dbReference type="EMBL" id="MCU6761894.1"/>
    </source>
</evidence>
<sequence>MKHLIFCTKQRRGKESRSGVIRRETVFDCLKAFVVTTAAAYLFYDSPWALLLAGLILPVYARKKNGERCLKERRSLEKQFQDGLYSAAAALEAGYSVERAWIEAEKDLEQLYGKEEIFVKKLHQMNQKITVNETIERQILQFAVETDIDSIQSFAEIFSFAKRSGGNLTEVMKQASGKIRQSVQVQEEIQMMLTARKLEQNIMSIMPLGIVLYVRFGSPGYLDPLYHTASGIAVMTGCLGVYIGALLWADRIMRITV</sequence>
<dbReference type="Proteomes" id="UP001652442">
    <property type="component" value="Unassembled WGS sequence"/>
</dbReference>
<feature type="transmembrane region" description="Helical" evidence="1">
    <location>
        <begin position="228"/>
        <end position="249"/>
    </location>
</feature>
<evidence type="ECO:0000256" key="1">
    <source>
        <dbReference type="SAM" id="Phobius"/>
    </source>
</evidence>
<keyword evidence="3" id="KW-1185">Reference proteome</keyword>
<evidence type="ECO:0000313" key="3">
    <source>
        <dbReference type="Proteomes" id="UP001652442"/>
    </source>
</evidence>
<accession>A0ABT2TK49</accession>
<dbReference type="PANTHER" id="PTHR35007">
    <property type="entry name" value="INTEGRAL MEMBRANE PROTEIN-RELATED"/>
    <property type="match status" value="1"/>
</dbReference>